<feature type="compositionally biased region" description="Low complexity" evidence="5">
    <location>
        <begin position="102"/>
        <end position="115"/>
    </location>
</feature>
<feature type="region of interest" description="Disordered" evidence="5">
    <location>
        <begin position="416"/>
        <end position="454"/>
    </location>
</feature>
<name>D3BHK4_HETP5</name>
<organism evidence="7 8">
    <name type="scientific">Heterostelium pallidum (strain ATCC 26659 / Pp 5 / PN500)</name>
    <name type="common">Cellular slime mold</name>
    <name type="synonym">Polysphondylium pallidum</name>
    <dbReference type="NCBI Taxonomy" id="670386"/>
    <lineage>
        <taxon>Eukaryota</taxon>
        <taxon>Amoebozoa</taxon>
        <taxon>Evosea</taxon>
        <taxon>Eumycetozoa</taxon>
        <taxon>Dictyostelia</taxon>
        <taxon>Acytosteliales</taxon>
        <taxon>Acytosteliaceae</taxon>
        <taxon>Heterostelium</taxon>
    </lineage>
</organism>
<keyword evidence="4" id="KW-0539">Nucleus</keyword>
<evidence type="ECO:0000256" key="4">
    <source>
        <dbReference type="ARBA" id="ARBA00023242"/>
    </source>
</evidence>
<proteinExistence type="predicted"/>
<keyword evidence="1" id="KW-0805">Transcription regulation</keyword>
<evidence type="ECO:0000313" key="8">
    <source>
        <dbReference type="Proteomes" id="UP000001396"/>
    </source>
</evidence>
<feature type="compositionally biased region" description="Low complexity" evidence="5">
    <location>
        <begin position="81"/>
        <end position="93"/>
    </location>
</feature>
<dbReference type="FunCoup" id="D3BHK4">
    <property type="interactions" value="805"/>
</dbReference>
<keyword evidence="8" id="KW-1185">Reference proteome</keyword>
<evidence type="ECO:0000256" key="5">
    <source>
        <dbReference type="SAM" id="MobiDB-lite"/>
    </source>
</evidence>
<feature type="compositionally biased region" description="Polar residues" evidence="5">
    <location>
        <begin position="472"/>
        <end position="493"/>
    </location>
</feature>
<feature type="compositionally biased region" description="Low complexity" evidence="5">
    <location>
        <begin position="494"/>
        <end position="505"/>
    </location>
</feature>
<accession>D3BHK4</accession>
<feature type="domain" description="RWP-RK" evidence="6">
    <location>
        <begin position="489"/>
        <end position="575"/>
    </location>
</feature>
<dbReference type="InParanoid" id="D3BHK4"/>
<keyword evidence="3" id="KW-0804">Transcription</keyword>
<gene>
    <name evidence="7" type="ORF">PPL_08007</name>
</gene>
<dbReference type="Proteomes" id="UP000001396">
    <property type="component" value="Unassembled WGS sequence"/>
</dbReference>
<dbReference type="AlphaFoldDB" id="D3BHK4"/>
<evidence type="ECO:0000256" key="3">
    <source>
        <dbReference type="ARBA" id="ARBA00023163"/>
    </source>
</evidence>
<feature type="region of interest" description="Disordered" evidence="5">
    <location>
        <begin position="472"/>
        <end position="506"/>
    </location>
</feature>
<dbReference type="GeneID" id="31363486"/>
<sequence length="706" mass="77084">MQKIHPAVGVPNFGKPIQFGSLLLSPSSPSSISHLNNNSNTTFMYKPTGSSGFDSFPQWTSKSSTSTSSPSPSLSAYYSIPSPSSPATSPIPSYEISSPTPSTNNKKQKTSNNDKFLNNPYNDSEGSSIKNILNPVDNFSYQFDGHLLPSRSSSSSASSSLSSTPVTSSSSSMIIKDGTNSNRSILLSNSIAECCSPVSSPSSPIDHQLPNNASNKQLVFQWIQELANLKKRETFLLENLKNFTNSDVDSDDQMEIFQAPNSSSSSNKETVPQIENVKPVVQNQSIPINISQQPPELVVCHRYIHPSPVLSVDTDLLNRVSGQLVVQVSLVYNSTFKPVTTKQADGKQEVLQGVRVQEVDKNGVVVFNKLKVSEVSSKHLHQSFCFLFTLSEVHNAETTSEQSTVLTQLTSSSFHVLSRSNKRKKDDEVESDSQEPSSPIHSKSSPVCSSPSSPSSPYHNHVVFPTVSSAATSDENVTATTSPSPVSMNTVAHSPSSSSSSSSSSDPNYIDITELLVLPQKEAASRLGISESMLCKRFKECTRRKWPYRYLRKIDKVIKILTFQHGNDIPKEEKEKLDKLMQEREECLKPVKIRITGCLEKDDDSQSPSGTYNFKVVSAGASIASHRSSGSSSQLVPQTPTKSNSIQSIINFSKDEVEESTPPHQRVSSILPSSSQFSHNNGGSENAHNGLENILETLEMLKHTRQ</sequence>
<reference evidence="7 8" key="1">
    <citation type="journal article" date="2011" name="Genome Res.">
        <title>Phylogeny-wide analysis of social amoeba genomes highlights ancient origins for complex intercellular communication.</title>
        <authorList>
            <person name="Heidel A.J."/>
            <person name="Lawal H.M."/>
            <person name="Felder M."/>
            <person name="Schilde C."/>
            <person name="Helps N.R."/>
            <person name="Tunggal B."/>
            <person name="Rivero F."/>
            <person name="John U."/>
            <person name="Schleicher M."/>
            <person name="Eichinger L."/>
            <person name="Platzer M."/>
            <person name="Noegel A.A."/>
            <person name="Schaap P."/>
            <person name="Gloeckner G."/>
        </authorList>
    </citation>
    <scope>NUCLEOTIDE SEQUENCE [LARGE SCALE GENOMIC DNA]</scope>
    <source>
        <strain evidence="8">ATCC 26659 / Pp 5 / PN500</strain>
    </source>
</reference>
<feature type="region of interest" description="Disordered" evidence="5">
    <location>
        <begin position="151"/>
        <end position="175"/>
    </location>
</feature>
<evidence type="ECO:0000313" key="7">
    <source>
        <dbReference type="EMBL" id="EFA79181.1"/>
    </source>
</evidence>
<dbReference type="EMBL" id="ADBJ01000036">
    <property type="protein sequence ID" value="EFA79181.1"/>
    <property type="molecule type" value="Genomic_DNA"/>
</dbReference>
<evidence type="ECO:0000259" key="6">
    <source>
        <dbReference type="PROSITE" id="PS51519"/>
    </source>
</evidence>
<dbReference type="GO" id="GO:0003677">
    <property type="term" value="F:DNA binding"/>
    <property type="evidence" value="ECO:0007669"/>
    <property type="project" value="UniProtKB-KW"/>
</dbReference>
<dbReference type="PROSITE" id="PS51519">
    <property type="entry name" value="RWP_RK"/>
    <property type="match status" value="1"/>
</dbReference>
<comment type="caution">
    <text evidence="7">The sequence shown here is derived from an EMBL/GenBank/DDBJ whole genome shotgun (WGS) entry which is preliminary data.</text>
</comment>
<feature type="compositionally biased region" description="Low complexity" evidence="5">
    <location>
        <begin position="151"/>
        <end position="172"/>
    </location>
</feature>
<keyword evidence="2" id="KW-0238">DNA-binding</keyword>
<feature type="region of interest" description="Disordered" evidence="5">
    <location>
        <begin position="81"/>
        <end position="129"/>
    </location>
</feature>
<feature type="compositionally biased region" description="Low complexity" evidence="5">
    <location>
        <begin position="434"/>
        <end position="454"/>
    </location>
</feature>
<feature type="region of interest" description="Disordered" evidence="5">
    <location>
        <begin position="655"/>
        <end position="689"/>
    </location>
</feature>
<dbReference type="RefSeq" id="XP_020431302.1">
    <property type="nucleotide sequence ID" value="XM_020578838.1"/>
</dbReference>
<dbReference type="InterPro" id="IPR003035">
    <property type="entry name" value="RWP-RK_dom"/>
</dbReference>
<evidence type="ECO:0000256" key="2">
    <source>
        <dbReference type="ARBA" id="ARBA00023125"/>
    </source>
</evidence>
<feature type="compositionally biased region" description="Polar residues" evidence="5">
    <location>
        <begin position="662"/>
        <end position="687"/>
    </location>
</feature>
<feature type="compositionally biased region" description="Polar residues" evidence="5">
    <location>
        <begin position="119"/>
        <end position="129"/>
    </location>
</feature>
<evidence type="ECO:0000256" key="1">
    <source>
        <dbReference type="ARBA" id="ARBA00023015"/>
    </source>
</evidence>
<protein>
    <recommendedName>
        <fullName evidence="6">RWP-RK domain-containing protein</fullName>
    </recommendedName>
</protein>
<dbReference type="OMA" id="NRYIHPA"/>